<protein>
    <submittedName>
        <fullName evidence="2">Uncharacterized protein</fullName>
    </submittedName>
</protein>
<accession>A0AAD5JJA3</accession>
<dbReference type="Proteomes" id="UP001064489">
    <property type="component" value="Chromosome 9"/>
</dbReference>
<name>A0AAD5JJA3_ACENE</name>
<reference evidence="2" key="1">
    <citation type="journal article" date="2022" name="Plant J.">
        <title>Strategies of tolerance reflected in two North American maple genomes.</title>
        <authorList>
            <person name="McEvoy S.L."/>
            <person name="Sezen U.U."/>
            <person name="Trouern-Trend A."/>
            <person name="McMahon S.M."/>
            <person name="Schaberg P.G."/>
            <person name="Yang J."/>
            <person name="Wegrzyn J.L."/>
            <person name="Swenson N.G."/>
        </authorList>
    </citation>
    <scope>NUCLEOTIDE SEQUENCE</scope>
    <source>
        <strain evidence="2">91603</strain>
    </source>
</reference>
<feature type="region of interest" description="Disordered" evidence="1">
    <location>
        <begin position="109"/>
        <end position="128"/>
    </location>
</feature>
<sequence>MFGSWLKASSPVKMGQFRQQKEGRRYRKSNTNDNSHASAPAVPRVAMVVQKPDISDKRKAMAEGMSGELRNEDGDGPDLTIGMGSSKNQMDVVNVPIQDNKGNMVGVRPPKGLDMGNVSGNKVGPNSGRWKRWARDEGRIESGLEDKLQLGKIAVLIKEGSDNQDSKLNKIDERLRGASNVISASRSL</sequence>
<comment type="caution">
    <text evidence="2">The sequence shown here is derived from an EMBL/GenBank/DDBJ whole genome shotgun (WGS) entry which is preliminary data.</text>
</comment>
<evidence type="ECO:0000256" key="1">
    <source>
        <dbReference type="SAM" id="MobiDB-lite"/>
    </source>
</evidence>
<evidence type="ECO:0000313" key="3">
    <source>
        <dbReference type="Proteomes" id="UP001064489"/>
    </source>
</evidence>
<keyword evidence="3" id="KW-1185">Reference proteome</keyword>
<feature type="region of interest" description="Disordered" evidence="1">
    <location>
        <begin position="1"/>
        <end position="77"/>
    </location>
</feature>
<evidence type="ECO:0000313" key="2">
    <source>
        <dbReference type="EMBL" id="KAI9201558.1"/>
    </source>
</evidence>
<dbReference type="EMBL" id="JAJSOW010000001">
    <property type="protein sequence ID" value="KAI9201558.1"/>
    <property type="molecule type" value="Genomic_DNA"/>
</dbReference>
<reference evidence="2" key="2">
    <citation type="submission" date="2023-02" db="EMBL/GenBank/DDBJ databases">
        <authorList>
            <person name="Swenson N.G."/>
            <person name="Wegrzyn J.L."/>
            <person name="Mcevoy S.L."/>
        </authorList>
    </citation>
    <scope>NUCLEOTIDE SEQUENCE</scope>
    <source>
        <strain evidence="2">91603</strain>
        <tissue evidence="2">Leaf</tissue>
    </source>
</reference>
<gene>
    <name evidence="2" type="ORF">LWI28_025320</name>
</gene>
<organism evidence="2 3">
    <name type="scientific">Acer negundo</name>
    <name type="common">Box elder</name>
    <dbReference type="NCBI Taxonomy" id="4023"/>
    <lineage>
        <taxon>Eukaryota</taxon>
        <taxon>Viridiplantae</taxon>
        <taxon>Streptophyta</taxon>
        <taxon>Embryophyta</taxon>
        <taxon>Tracheophyta</taxon>
        <taxon>Spermatophyta</taxon>
        <taxon>Magnoliopsida</taxon>
        <taxon>eudicotyledons</taxon>
        <taxon>Gunneridae</taxon>
        <taxon>Pentapetalae</taxon>
        <taxon>rosids</taxon>
        <taxon>malvids</taxon>
        <taxon>Sapindales</taxon>
        <taxon>Sapindaceae</taxon>
        <taxon>Hippocastanoideae</taxon>
        <taxon>Acereae</taxon>
        <taxon>Acer</taxon>
    </lineage>
</organism>
<dbReference type="AlphaFoldDB" id="A0AAD5JJA3"/>
<proteinExistence type="predicted"/>